<evidence type="ECO:0000256" key="1">
    <source>
        <dbReference type="SAM" id="MobiDB-lite"/>
    </source>
</evidence>
<reference evidence="3 4" key="1">
    <citation type="submission" date="2024-07" db="EMBL/GenBank/DDBJ databases">
        <authorList>
            <person name="Akdeniz Z."/>
        </authorList>
    </citation>
    <scope>NUCLEOTIDE SEQUENCE [LARGE SCALE GENOMIC DNA]</scope>
</reference>
<protein>
    <submittedName>
        <fullName evidence="3">DENN-domain-containing_protein</fullName>
    </submittedName>
</protein>
<gene>
    <name evidence="3" type="ORF">HINF_LOCUS5065</name>
</gene>
<name>A0ABP1GX06_9EUKA</name>
<evidence type="ECO:0000313" key="3">
    <source>
        <dbReference type="EMBL" id="CAL5978918.1"/>
    </source>
</evidence>
<accession>A0ABP1GX06</accession>
<dbReference type="InterPro" id="IPR043153">
    <property type="entry name" value="DENN_C"/>
</dbReference>
<evidence type="ECO:0000313" key="4">
    <source>
        <dbReference type="Proteomes" id="UP001642409"/>
    </source>
</evidence>
<organism evidence="3 4">
    <name type="scientific">Hexamita inflata</name>
    <dbReference type="NCBI Taxonomy" id="28002"/>
    <lineage>
        <taxon>Eukaryota</taxon>
        <taxon>Metamonada</taxon>
        <taxon>Diplomonadida</taxon>
        <taxon>Hexamitidae</taxon>
        <taxon>Hexamitinae</taxon>
        <taxon>Hexamita</taxon>
    </lineage>
</organism>
<keyword evidence="4" id="KW-1185">Reference proteome</keyword>
<dbReference type="InterPro" id="IPR001194">
    <property type="entry name" value="cDENN_dom"/>
</dbReference>
<dbReference type="Pfam" id="PF02141">
    <property type="entry name" value="DENN"/>
    <property type="match status" value="1"/>
</dbReference>
<evidence type="ECO:0000259" key="2">
    <source>
        <dbReference type="SMART" id="SM00799"/>
    </source>
</evidence>
<dbReference type="Proteomes" id="UP001642409">
    <property type="component" value="Unassembled WGS sequence"/>
</dbReference>
<dbReference type="EMBL" id="CAXDID020000009">
    <property type="protein sequence ID" value="CAL5978918.1"/>
    <property type="molecule type" value="Genomic_DNA"/>
</dbReference>
<feature type="domain" description="cDENN" evidence="2">
    <location>
        <begin position="137"/>
        <end position="301"/>
    </location>
</feature>
<dbReference type="Gene3D" id="3.40.50.11500">
    <property type="match status" value="1"/>
</dbReference>
<comment type="caution">
    <text evidence="3">The sequence shown here is derived from an EMBL/GenBank/DDBJ whole genome shotgun (WGS) entry which is preliminary data.</text>
</comment>
<feature type="compositionally biased region" description="Basic and acidic residues" evidence="1">
    <location>
        <begin position="836"/>
        <end position="848"/>
    </location>
</feature>
<sequence>MKEIPLILYAAAAGPSSQDLSLSNSQSTIISKHPQQLSTSHQFPVNSHHFIFPNGINFTPQHSSELQTHQFNFPNVHGRQFFGLSTVFKLRVDILIHSELINKGLVNEDGELFCEHGITLLMSEPIQQQFIAFLEYYANKIIQNELELNQVPEIIMSHFQNRKLPLHVVYGDVGSSLTQKSEQKEIKINGVMTNGASVFQHTGLIFKKMPPSMIVDIIEYLLQEKTVIITGNNQMQNAQAVYEILALMYPFNYPYPYYGTLPKQYMQLIHAPVPAFCGIPSACLENEVLPQQCVLFDISVPKQIQHNEYLNYHVKTRTSIPRTAINKLNCEFQYKLPNKQAKPLQNTMNYKGSDPLILPDNVSVKIAVEIQKSSFFSKKTEIEYQDITYQYKSVDTSASANTSMMFESQCVKHITPFWMTGKQLAFVIEVNERLFHYSAMLDLARDARASVINQIQEVKKSGFKGLLSALNKPVVKTDYISQKKLVFKADPYPGFNVFARPKLPTEIRNLLILIIEQNANQYGKKTNAVSSPCRLQSVDQMEINDDEEVQDLLPHPISMLYDAKIQKREARQFQLQSYFQEEERDLDSALNLVDQQFNPVGCNIGKINQFTKEKVCTHVKNTTQDLHPSGKSIDVARVRVGFCAVFLQMVGHFRKSLYTQFRNTTQKPKEPTTNVVSSQVTVSSRNKYQINISGDSQKICMGLNLQNDGYHQMYQDLFKRYFEQEKKDYQVPVESPYIKILDFTTFIAETPTAYRPFVDYFCRTPFFSAFLEARLSDSIQFEGSTIQSYAHGKLYSAQYQDMCQSSMFAGSSFAPNYSLTVIGRPSMENQSQSSDSRADSPMKYRSESDPDGAAPIEFAKAKEDHMDLADAILRHQLMLTEAECSLFSSPTQFLIQKLNAAHEQKWVTRIVVVKLIQQNTVLEWREGDIVKATMRLSSTEVPEVPAFKSEFPTPYPVSIYGHIKDEKTGREVSRKLELCFQNATEQRHFLILVRPLNKTPHRERVAEGIANNKLVNGRKARRYAIGVLQANLEVGGDVLTWIYENCGIE</sequence>
<dbReference type="SMART" id="SM00799">
    <property type="entry name" value="DENN"/>
    <property type="match status" value="1"/>
</dbReference>
<feature type="region of interest" description="Disordered" evidence="1">
    <location>
        <begin position="825"/>
        <end position="853"/>
    </location>
</feature>
<proteinExistence type="predicted"/>